<dbReference type="OrthoDB" id="1721126at2759"/>
<dbReference type="InterPro" id="IPR036291">
    <property type="entry name" value="NAD(P)-bd_dom_sf"/>
</dbReference>
<name>A0A0H2RF44_9AGAM</name>
<evidence type="ECO:0000256" key="6">
    <source>
        <dbReference type="ARBA" id="ARBA00047561"/>
    </source>
</evidence>
<dbReference type="SUPFAM" id="SSF75615">
    <property type="entry name" value="Siroheme synthase middle domains-like"/>
    <property type="match status" value="1"/>
</dbReference>
<keyword evidence="10" id="KW-1185">Reference proteome</keyword>
<evidence type="ECO:0000259" key="7">
    <source>
        <dbReference type="Pfam" id="PF14823"/>
    </source>
</evidence>
<dbReference type="Gene3D" id="3.40.50.720">
    <property type="entry name" value="NAD(P)-binding Rossmann-like Domain"/>
    <property type="match status" value="2"/>
</dbReference>
<dbReference type="PANTHER" id="PTHR35330">
    <property type="entry name" value="SIROHEME BIOSYNTHESIS PROTEIN MET8"/>
    <property type="match status" value="1"/>
</dbReference>
<evidence type="ECO:0000313" key="10">
    <source>
        <dbReference type="Proteomes" id="UP000053477"/>
    </source>
</evidence>
<evidence type="ECO:0000259" key="8">
    <source>
        <dbReference type="Pfam" id="PF14824"/>
    </source>
</evidence>
<evidence type="ECO:0000256" key="2">
    <source>
        <dbReference type="ARBA" id="ARBA00012400"/>
    </source>
</evidence>
<dbReference type="FunCoup" id="A0A0H2RF44">
    <property type="interactions" value="109"/>
</dbReference>
<dbReference type="GO" id="GO:0043115">
    <property type="term" value="F:precorrin-2 dehydrogenase activity"/>
    <property type="evidence" value="ECO:0007669"/>
    <property type="project" value="UniProtKB-EC"/>
</dbReference>
<feature type="domain" description="Siroheme biosynthesis protein Met8 C-terminal" evidence="7">
    <location>
        <begin position="163"/>
        <end position="231"/>
    </location>
</feature>
<evidence type="ECO:0000256" key="4">
    <source>
        <dbReference type="ARBA" id="ARBA00023027"/>
    </source>
</evidence>
<organism evidence="9 10">
    <name type="scientific">Schizopora paradoxa</name>
    <dbReference type="NCBI Taxonomy" id="27342"/>
    <lineage>
        <taxon>Eukaryota</taxon>
        <taxon>Fungi</taxon>
        <taxon>Dikarya</taxon>
        <taxon>Basidiomycota</taxon>
        <taxon>Agaricomycotina</taxon>
        <taxon>Agaricomycetes</taxon>
        <taxon>Hymenochaetales</taxon>
        <taxon>Schizoporaceae</taxon>
        <taxon>Schizopora</taxon>
    </lineage>
</organism>
<reference evidence="9 10" key="1">
    <citation type="submission" date="2015-04" db="EMBL/GenBank/DDBJ databases">
        <title>Complete genome sequence of Schizopora paradoxa KUC8140, a cosmopolitan wood degrader in East Asia.</title>
        <authorList>
            <consortium name="DOE Joint Genome Institute"/>
            <person name="Min B."/>
            <person name="Park H."/>
            <person name="Jang Y."/>
            <person name="Kim J.-J."/>
            <person name="Kim K.H."/>
            <person name="Pangilinan J."/>
            <person name="Lipzen A."/>
            <person name="Riley R."/>
            <person name="Grigoriev I.V."/>
            <person name="Spatafora J.W."/>
            <person name="Choi I.-G."/>
        </authorList>
    </citation>
    <scope>NUCLEOTIDE SEQUENCE [LARGE SCALE GENOMIC DNA]</scope>
    <source>
        <strain evidence="9 10">KUC8140</strain>
    </source>
</reference>
<dbReference type="UniPathway" id="UPA00262">
    <property type="reaction ID" value="UER00222"/>
</dbReference>
<keyword evidence="4" id="KW-0520">NAD</keyword>
<sequence>MLIVPEELPDGGGAFLIAWQLTGKRVLVVGGGEVSSGRIRNVLIADALVTLIAPADSLHPSTRFFVDHSDRVTYHSRLFAGQDDLEDVDMVLTAIDDVEESRRICSLCRERRIPVNAADIPPLCDFYFGSQVRRGPLQVLISTNGNGPKLANIIKTKIEAALPSNVGRAVENVGVLRSKLREIAPGTGGDVSKRRMQWMSKVCTSWTLDELADMDAAKMDELLSVGWPENRTLARSSHKNDSTKNLCGFLASGRLRSASCGFAIGVCVTLAMSKKEQHGRRSPSEWLEHASKARLA</sequence>
<accession>A0A0H2RF44</accession>
<evidence type="ECO:0000256" key="5">
    <source>
        <dbReference type="ARBA" id="ARBA00023244"/>
    </source>
</evidence>
<keyword evidence="5" id="KW-0627">Porphyrin biosynthesis</keyword>
<dbReference type="EC" id="1.3.1.76" evidence="2"/>
<dbReference type="InterPro" id="IPR028161">
    <property type="entry name" value="Met8-like"/>
</dbReference>
<dbReference type="Pfam" id="PF14823">
    <property type="entry name" value="Sirohm_synth_C"/>
    <property type="match status" value="1"/>
</dbReference>
<proteinExistence type="predicted"/>
<comment type="pathway">
    <text evidence="1">Porphyrin-containing compound metabolism; siroheme biosynthesis; sirohydrochlorin from precorrin-2: step 1/1.</text>
</comment>
<evidence type="ECO:0000256" key="3">
    <source>
        <dbReference type="ARBA" id="ARBA00023002"/>
    </source>
</evidence>
<dbReference type="PANTHER" id="PTHR35330:SF1">
    <property type="entry name" value="SIROHEME BIOSYNTHESIS PROTEIN MET8"/>
    <property type="match status" value="1"/>
</dbReference>
<dbReference type="NCBIfam" id="TIGR01470">
    <property type="entry name" value="cysG_Nterm"/>
    <property type="match status" value="1"/>
</dbReference>
<dbReference type="InParanoid" id="A0A0H2RF44"/>
<dbReference type="InterPro" id="IPR028162">
    <property type="entry name" value="Met8_C"/>
</dbReference>
<dbReference type="STRING" id="27342.A0A0H2RF44"/>
<keyword evidence="3" id="KW-0560">Oxidoreductase</keyword>
<dbReference type="Gene3D" id="1.10.3280.10">
    <property type="entry name" value="Siroheme synthase, domain 3"/>
    <property type="match status" value="1"/>
</dbReference>
<feature type="domain" description="Siroheme synthase central" evidence="8">
    <location>
        <begin position="134"/>
        <end position="160"/>
    </location>
</feature>
<dbReference type="Proteomes" id="UP000053477">
    <property type="component" value="Unassembled WGS sequence"/>
</dbReference>
<dbReference type="Pfam" id="PF14824">
    <property type="entry name" value="Sirohm_synth_M"/>
    <property type="match status" value="1"/>
</dbReference>
<dbReference type="AlphaFoldDB" id="A0A0H2RF44"/>
<dbReference type="SUPFAM" id="SSF51735">
    <property type="entry name" value="NAD(P)-binding Rossmann-fold domains"/>
    <property type="match status" value="1"/>
</dbReference>
<dbReference type="Pfam" id="PF13241">
    <property type="entry name" value="NAD_binding_7"/>
    <property type="match status" value="1"/>
</dbReference>
<evidence type="ECO:0000256" key="1">
    <source>
        <dbReference type="ARBA" id="ARBA00005010"/>
    </source>
</evidence>
<gene>
    <name evidence="9" type="ORF">SCHPADRAFT_892363</name>
</gene>
<dbReference type="GO" id="GO:0019354">
    <property type="term" value="P:siroheme biosynthetic process"/>
    <property type="evidence" value="ECO:0007669"/>
    <property type="project" value="UniProtKB-UniPathway"/>
</dbReference>
<comment type="catalytic activity">
    <reaction evidence="6">
        <text>precorrin-2 + NAD(+) = sirohydrochlorin + NADH + 2 H(+)</text>
        <dbReference type="Rhea" id="RHEA:15613"/>
        <dbReference type="ChEBI" id="CHEBI:15378"/>
        <dbReference type="ChEBI" id="CHEBI:57540"/>
        <dbReference type="ChEBI" id="CHEBI:57945"/>
        <dbReference type="ChEBI" id="CHEBI:58351"/>
        <dbReference type="ChEBI" id="CHEBI:58827"/>
        <dbReference type="EC" id="1.3.1.76"/>
    </reaction>
</comment>
<evidence type="ECO:0000313" key="9">
    <source>
        <dbReference type="EMBL" id="KLO10404.1"/>
    </source>
</evidence>
<dbReference type="Gene3D" id="3.30.160.110">
    <property type="entry name" value="Siroheme synthase, domain 2"/>
    <property type="match status" value="1"/>
</dbReference>
<dbReference type="EMBL" id="KQ086027">
    <property type="protein sequence ID" value="KLO10404.1"/>
    <property type="molecule type" value="Genomic_DNA"/>
</dbReference>
<dbReference type="InterPro" id="IPR006367">
    <property type="entry name" value="Sirohaem_synthase_N"/>
</dbReference>
<dbReference type="InterPro" id="IPR028281">
    <property type="entry name" value="Sirohaem_synthase_central"/>
</dbReference>
<protein>
    <recommendedName>
        <fullName evidence="2">precorrin-2 dehydrogenase</fullName>
        <ecNumber evidence="2">1.3.1.76</ecNumber>
    </recommendedName>
</protein>
<dbReference type="GO" id="GO:0004325">
    <property type="term" value="F:ferrochelatase activity"/>
    <property type="evidence" value="ECO:0007669"/>
    <property type="project" value="InterPro"/>
</dbReference>